<dbReference type="EMBL" id="MRCX01000971">
    <property type="protein sequence ID" value="RKK55983.1"/>
    <property type="molecule type" value="Genomic_DNA"/>
</dbReference>
<protein>
    <recommendedName>
        <fullName evidence="4">BED-type domain-containing protein</fullName>
    </recommendedName>
</protein>
<dbReference type="VEuPathDB" id="FungiDB:FOMG_19493"/>
<name>A0A420M7J4_FUSOX</name>
<organism evidence="2 3">
    <name type="scientific">Fusarium oxysporum</name>
    <name type="common">Fusarium vascular wilt</name>
    <dbReference type="NCBI Taxonomy" id="5507"/>
    <lineage>
        <taxon>Eukaryota</taxon>
        <taxon>Fungi</taxon>
        <taxon>Dikarya</taxon>
        <taxon>Ascomycota</taxon>
        <taxon>Pezizomycotina</taxon>
        <taxon>Sordariomycetes</taxon>
        <taxon>Hypocreomycetidae</taxon>
        <taxon>Hypocreales</taxon>
        <taxon>Nectriaceae</taxon>
        <taxon>Fusarium</taxon>
        <taxon>Fusarium oxysporum species complex</taxon>
    </lineage>
</organism>
<dbReference type="Proteomes" id="UP000285084">
    <property type="component" value="Unassembled WGS sequence"/>
</dbReference>
<accession>A0A420M7J4</accession>
<sequence length="217" mass="24927">MSILSDSDAITAVDDDGNFRSSPAPSTAFTPFSPARRSKSTSPDSTTKERQYEESLWRRFPGFTWSQKVRDTNSWAWEYGYDIQKGNDRKWVCKICIRKNTLKPKTFTSTGIQNTLNHLYDDHRICAPEGKTKSASQLRAEGRKAKGQSTIVELMKLDTNKPREQAIANGFIKNFDKKHFQRLLMELLVEANLSFETAEHDKLRKIFAYLNPLREAL</sequence>
<dbReference type="VEuPathDB" id="FungiDB:FOC4_g10000564"/>
<comment type="caution">
    <text evidence="2">The sequence shown here is derived from an EMBL/GenBank/DDBJ whole genome shotgun (WGS) entry which is preliminary data.</text>
</comment>
<evidence type="ECO:0000313" key="2">
    <source>
        <dbReference type="EMBL" id="RKK55983.1"/>
    </source>
</evidence>
<evidence type="ECO:0000313" key="3">
    <source>
        <dbReference type="Proteomes" id="UP000285084"/>
    </source>
</evidence>
<evidence type="ECO:0008006" key="4">
    <source>
        <dbReference type="Google" id="ProtNLM"/>
    </source>
</evidence>
<proteinExistence type="predicted"/>
<evidence type="ECO:0000256" key="1">
    <source>
        <dbReference type="SAM" id="MobiDB-lite"/>
    </source>
</evidence>
<gene>
    <name evidence="2" type="ORF">BFJ69_g17682</name>
</gene>
<dbReference type="VEuPathDB" id="FungiDB:FOIG_16523"/>
<feature type="compositionally biased region" description="Polar residues" evidence="1">
    <location>
        <begin position="19"/>
        <end position="30"/>
    </location>
</feature>
<dbReference type="VEuPathDB" id="FungiDB:FOXG_22530"/>
<reference evidence="2 3" key="1">
    <citation type="journal article" date="2018" name="Sci. Rep.">
        <title>Characterisation of pathogen-specific regions and novel effector candidates in Fusarium oxysporum f. sp. cepae.</title>
        <authorList>
            <person name="Armitage A.D."/>
            <person name="Taylor A."/>
            <person name="Sobczyk M.K."/>
            <person name="Baxter L."/>
            <person name="Greenfield B.P."/>
            <person name="Bates H.J."/>
            <person name="Wilson F."/>
            <person name="Jackson A.C."/>
            <person name="Ott S."/>
            <person name="Harrison R.J."/>
            <person name="Clarkson J.P."/>
        </authorList>
    </citation>
    <scope>NUCLEOTIDE SEQUENCE [LARGE SCALE GENOMIC DNA]</scope>
    <source>
        <strain evidence="2 3">Fo_A13</strain>
    </source>
</reference>
<feature type="region of interest" description="Disordered" evidence="1">
    <location>
        <begin position="13"/>
        <end position="51"/>
    </location>
</feature>
<dbReference type="AlphaFoldDB" id="A0A420M7J4"/>
<dbReference type="VEuPathDB" id="FungiDB:HZS61_008257"/>